<reference evidence="1 2" key="1">
    <citation type="submission" date="2017-02" db="EMBL/GenBank/DDBJ databases">
        <authorList>
            <person name="Jeong S."/>
        </authorList>
    </citation>
    <scope>NUCLEOTIDE SEQUENCE [LARGE SCALE GENOMIC DNA]</scope>
    <source>
        <strain evidence="1 2">RMAR6-6</strain>
    </source>
</reference>
<dbReference type="Proteomes" id="UP000188174">
    <property type="component" value="Chromosome"/>
</dbReference>
<protein>
    <submittedName>
        <fullName evidence="1">Uncharacterized protein</fullName>
    </submittedName>
</protein>
<dbReference type="EMBL" id="CP019630">
    <property type="protein sequence ID" value="AQQ04921.1"/>
    <property type="molecule type" value="Genomic_DNA"/>
</dbReference>
<name>A0ABM6I3M7_9HYPH</name>
<keyword evidence="2" id="KW-1185">Reference proteome</keyword>
<evidence type="ECO:0000313" key="2">
    <source>
        <dbReference type="Proteomes" id="UP000188174"/>
    </source>
</evidence>
<evidence type="ECO:0000313" key="1">
    <source>
        <dbReference type="EMBL" id="AQQ04921.1"/>
    </source>
</evidence>
<sequence length="77" mass="8572">MGWYFYLVAQLIGRRGDMPLHGFILSERSPAQGRELMLLDSPGRARWTISAGPLCLHERYGAPFSGRSCHGAPRSVL</sequence>
<organism evidence="1 2">
    <name type="scientific">Roseibium algicola</name>
    <dbReference type="NCBI Taxonomy" id="2857014"/>
    <lineage>
        <taxon>Bacteria</taxon>
        <taxon>Pseudomonadati</taxon>
        <taxon>Pseudomonadota</taxon>
        <taxon>Alphaproteobacteria</taxon>
        <taxon>Hyphomicrobiales</taxon>
        <taxon>Stappiaceae</taxon>
        <taxon>Roseibium</taxon>
    </lineage>
</organism>
<proteinExistence type="predicted"/>
<gene>
    <name evidence="1" type="ORF">B0E33_16265</name>
</gene>
<accession>A0ABM6I3M7</accession>